<sequence length="408" mass="45304">MEKLIGYILRFAMRVYTNKLNRVAERNNTTSREKKDRYDILITGTFYSDQWIISHLRPMSESNRVGRIFMVASTELPVIDKVTPIYPNARLQKIVGGTIARLITISKVAKEKRPDVIAGFHLLLNGLLVVMLGKKYDCHSVYLCGGGLLEVLGGGYLTENKIFKKLGRHDAVVERTLINAVSHFGSVVVRGTDAKHFFEERGVKCDDIYIMPGGIDGASYYPGEEEKRADLIFVGRISNIKRVDILLQIVAKLKPEHLAIKALIVGDGPDREEMEQMAASLGISENIDFVGWQTEVGDWYRQARVFILTSDSEGLSQSMIQAMMTGLPAVVSDVGDLSELVENDRNGFLIQNQDIDAYASAISGLLDDPDKLATFGTAAKVVADQCEVGEVAKKWNRVFADLDNKLQG</sequence>
<keyword evidence="1" id="KW-0328">Glycosyltransferase</keyword>
<accession>A0A370D982</accession>
<evidence type="ECO:0000259" key="3">
    <source>
        <dbReference type="Pfam" id="PF00534"/>
    </source>
</evidence>
<dbReference type="Proteomes" id="UP000255508">
    <property type="component" value="Unassembled WGS sequence"/>
</dbReference>
<feature type="domain" description="Glycosyl transferase family 1" evidence="3">
    <location>
        <begin position="224"/>
        <end position="380"/>
    </location>
</feature>
<dbReference type="InterPro" id="IPR001296">
    <property type="entry name" value="Glyco_trans_1"/>
</dbReference>
<evidence type="ECO:0000313" key="4">
    <source>
        <dbReference type="EMBL" id="RDH80847.1"/>
    </source>
</evidence>
<organism evidence="4 5">
    <name type="scientific">endosymbiont of Lamellibrachia luymesi</name>
    <dbReference type="NCBI Taxonomy" id="2200907"/>
    <lineage>
        <taxon>Bacteria</taxon>
        <taxon>Pseudomonadati</taxon>
        <taxon>Pseudomonadota</taxon>
        <taxon>Gammaproteobacteria</taxon>
        <taxon>sulfur-oxidizing symbionts</taxon>
    </lineage>
</organism>
<comment type="caution">
    <text evidence="4">The sequence shown here is derived from an EMBL/GenBank/DDBJ whole genome shotgun (WGS) entry which is preliminary data.</text>
</comment>
<dbReference type="GO" id="GO:0016757">
    <property type="term" value="F:glycosyltransferase activity"/>
    <property type="evidence" value="ECO:0007669"/>
    <property type="project" value="UniProtKB-KW"/>
</dbReference>
<keyword evidence="2" id="KW-0808">Transferase</keyword>
<name>A0A370D982_9GAMM</name>
<reference evidence="4 5" key="1">
    <citation type="journal article" date="2018" name="ISME J.">
        <title>Endosymbiont genomes yield clues of tubeworm success.</title>
        <authorList>
            <person name="Li Y."/>
            <person name="Liles M.R."/>
            <person name="Halanych K.M."/>
        </authorList>
    </citation>
    <scope>NUCLEOTIDE SEQUENCE [LARGE SCALE GENOMIC DNA]</scope>
    <source>
        <strain evidence="4">A1422</strain>
    </source>
</reference>
<dbReference type="SUPFAM" id="SSF53756">
    <property type="entry name" value="UDP-Glycosyltransferase/glycogen phosphorylase"/>
    <property type="match status" value="1"/>
</dbReference>
<dbReference type="Gene3D" id="3.40.50.2000">
    <property type="entry name" value="Glycogen Phosphorylase B"/>
    <property type="match status" value="2"/>
</dbReference>
<dbReference type="AlphaFoldDB" id="A0A370D982"/>
<dbReference type="PANTHER" id="PTHR12526:SF510">
    <property type="entry name" value="D-INOSITOL 3-PHOSPHATE GLYCOSYLTRANSFERASE"/>
    <property type="match status" value="1"/>
</dbReference>
<dbReference type="Pfam" id="PF00534">
    <property type="entry name" value="Glycos_transf_1"/>
    <property type="match status" value="1"/>
</dbReference>
<dbReference type="PANTHER" id="PTHR12526">
    <property type="entry name" value="GLYCOSYLTRANSFERASE"/>
    <property type="match status" value="1"/>
</dbReference>
<protein>
    <recommendedName>
        <fullName evidence="3">Glycosyl transferase family 1 domain-containing protein</fullName>
    </recommendedName>
</protein>
<dbReference type="EMBL" id="QFXD01000334">
    <property type="protein sequence ID" value="RDH80847.1"/>
    <property type="molecule type" value="Genomic_DNA"/>
</dbReference>
<gene>
    <name evidence="4" type="ORF">DIZ79_18790</name>
</gene>
<evidence type="ECO:0000313" key="5">
    <source>
        <dbReference type="Proteomes" id="UP000255508"/>
    </source>
</evidence>
<evidence type="ECO:0000256" key="1">
    <source>
        <dbReference type="ARBA" id="ARBA00022676"/>
    </source>
</evidence>
<proteinExistence type="predicted"/>
<evidence type="ECO:0000256" key="2">
    <source>
        <dbReference type="ARBA" id="ARBA00022679"/>
    </source>
</evidence>